<dbReference type="GO" id="GO:0003677">
    <property type="term" value="F:DNA binding"/>
    <property type="evidence" value="ECO:0007669"/>
    <property type="project" value="UniProtKB-KW"/>
</dbReference>
<evidence type="ECO:0000256" key="1">
    <source>
        <dbReference type="ARBA" id="ARBA00023125"/>
    </source>
</evidence>
<dbReference type="HOGENOM" id="CLU_1292962_0_0_11"/>
<dbReference type="EMBL" id="JNBY01000055">
    <property type="protein sequence ID" value="KDN86718.1"/>
    <property type="molecule type" value="Genomic_DNA"/>
</dbReference>
<dbReference type="AlphaFoldDB" id="A0A066YYX1"/>
<feature type="coiled-coil region" evidence="2">
    <location>
        <begin position="108"/>
        <end position="162"/>
    </location>
</feature>
<gene>
    <name evidence="4" type="ORF">KCH_15060</name>
</gene>
<dbReference type="InterPro" id="IPR036625">
    <property type="entry name" value="E3-bd_dom_sf"/>
</dbReference>
<reference evidence="4 5" key="1">
    <citation type="submission" date="2014-05" db="EMBL/GenBank/DDBJ databases">
        <title>Draft Genome Sequence of Kitasatospora cheerisanensis KCTC 2395.</title>
        <authorList>
            <person name="Nam D.H."/>
        </authorList>
    </citation>
    <scope>NUCLEOTIDE SEQUENCE [LARGE SCALE GENOMIC DNA]</scope>
    <source>
        <strain evidence="4 5">KCTC 2395</strain>
    </source>
</reference>
<protein>
    <recommendedName>
        <fullName evidence="3">Lsr2 DNA-binding domain-containing protein</fullName>
    </recommendedName>
</protein>
<organism evidence="4 5">
    <name type="scientific">Kitasatospora cheerisanensis KCTC 2395</name>
    <dbReference type="NCBI Taxonomy" id="1348663"/>
    <lineage>
        <taxon>Bacteria</taxon>
        <taxon>Bacillati</taxon>
        <taxon>Actinomycetota</taxon>
        <taxon>Actinomycetes</taxon>
        <taxon>Kitasatosporales</taxon>
        <taxon>Streptomycetaceae</taxon>
        <taxon>Kitasatospora</taxon>
    </lineage>
</organism>
<dbReference type="InterPro" id="IPR055370">
    <property type="entry name" value="Lsr2_DNA-bd"/>
</dbReference>
<feature type="domain" description="Lsr2 DNA-binding" evidence="3">
    <location>
        <begin position="170"/>
        <end position="205"/>
    </location>
</feature>
<sequence length="213" mass="22383">MTIAALRTLVDAELPDVQRPTAPRIRPTNRPRGGPAVDTERAIAVSMYKTGEYIATITQATGLGQDEIAAAVEEAGYKFAPDAPGDEPTDPAADTAETLIAWGMRHSSARMQRLADQARTALADLQQASRREAVVTAAEEKVHAAEQALAAARDELRAAKGAPAASGRPDRAEAAAIRAWANQHGHTVGTFGMIPAPIVAAYRAANKEASRAA</sequence>
<dbReference type="GO" id="GO:0016746">
    <property type="term" value="F:acyltransferase activity"/>
    <property type="evidence" value="ECO:0007669"/>
    <property type="project" value="InterPro"/>
</dbReference>
<comment type="caution">
    <text evidence="4">The sequence shown here is derived from an EMBL/GenBank/DDBJ whole genome shotgun (WGS) entry which is preliminary data.</text>
</comment>
<keyword evidence="1" id="KW-0238">DNA-binding</keyword>
<evidence type="ECO:0000313" key="5">
    <source>
        <dbReference type="Proteomes" id="UP000027178"/>
    </source>
</evidence>
<accession>A0A066YYX1</accession>
<dbReference type="Gene3D" id="4.10.320.10">
    <property type="entry name" value="E3-binding domain"/>
    <property type="match status" value="1"/>
</dbReference>
<evidence type="ECO:0000313" key="4">
    <source>
        <dbReference type="EMBL" id="KDN86718.1"/>
    </source>
</evidence>
<dbReference type="Pfam" id="PF23359">
    <property type="entry name" value="Lsr2_DNA-bd"/>
    <property type="match status" value="1"/>
</dbReference>
<dbReference type="PATRIC" id="fig|1348663.4.peg.1445"/>
<evidence type="ECO:0000256" key="2">
    <source>
        <dbReference type="SAM" id="Coils"/>
    </source>
</evidence>
<dbReference type="Proteomes" id="UP000027178">
    <property type="component" value="Unassembled WGS sequence"/>
</dbReference>
<name>A0A066YYX1_9ACTN</name>
<keyword evidence="5" id="KW-1185">Reference proteome</keyword>
<proteinExistence type="predicted"/>
<keyword evidence="2" id="KW-0175">Coiled coil</keyword>
<evidence type="ECO:0000259" key="3">
    <source>
        <dbReference type="Pfam" id="PF23359"/>
    </source>
</evidence>
<dbReference type="RefSeq" id="WP_035860296.1">
    <property type="nucleotide sequence ID" value="NZ_KK853997.1"/>
</dbReference>